<evidence type="ECO:0000313" key="1">
    <source>
        <dbReference type="EMBL" id="HER97078.1"/>
    </source>
</evidence>
<accession>A0A7V2B2H6</accession>
<protein>
    <submittedName>
        <fullName evidence="1">Uncharacterized protein</fullName>
    </submittedName>
</protein>
<comment type="caution">
    <text evidence="1">The sequence shown here is derived from an EMBL/GenBank/DDBJ whole genome shotgun (WGS) entry which is preliminary data.</text>
</comment>
<reference evidence="1" key="1">
    <citation type="journal article" date="2020" name="mSystems">
        <title>Genome- and Community-Level Interaction Insights into Carbon Utilization and Element Cycling Functions of Hydrothermarchaeota in Hydrothermal Sediment.</title>
        <authorList>
            <person name="Zhou Z."/>
            <person name="Liu Y."/>
            <person name="Xu W."/>
            <person name="Pan J."/>
            <person name="Luo Z.H."/>
            <person name="Li M."/>
        </authorList>
    </citation>
    <scope>NUCLEOTIDE SEQUENCE [LARGE SCALE GENOMIC DNA]</scope>
    <source>
        <strain evidence="1">SpSt-143</strain>
    </source>
</reference>
<dbReference type="EMBL" id="DSGB01000006">
    <property type="protein sequence ID" value="HER97078.1"/>
    <property type="molecule type" value="Genomic_DNA"/>
</dbReference>
<dbReference type="AlphaFoldDB" id="A0A7V2B2H6"/>
<sequence length="155" mass="16924">MSFVFSDKDIHRIAEALGVSPEIEGMLVRFKLFDAHSGRRLTLEIQRALALPPALAEVMSPALVSVYTPSSFLQLQGCTGFLASETLGEVIFFGRQQGVVSGLVVEREAGCSLYANVHERLLSADFMQLPPEMVMSSVALSLAETLFNDRDESSL</sequence>
<name>A0A7V2B2H6_RHOMR</name>
<proteinExistence type="predicted"/>
<gene>
    <name evidence="1" type="ORF">ENO59_11335</name>
</gene>
<organism evidence="1">
    <name type="scientific">Rhodothermus marinus</name>
    <name type="common">Rhodothermus obamensis</name>
    <dbReference type="NCBI Taxonomy" id="29549"/>
    <lineage>
        <taxon>Bacteria</taxon>
        <taxon>Pseudomonadati</taxon>
        <taxon>Rhodothermota</taxon>
        <taxon>Rhodothermia</taxon>
        <taxon>Rhodothermales</taxon>
        <taxon>Rhodothermaceae</taxon>
        <taxon>Rhodothermus</taxon>
    </lineage>
</organism>